<dbReference type="PANTHER" id="PTHR43163:SF6">
    <property type="entry name" value="DIPEPTIDE TRANSPORT SYSTEM PERMEASE PROTEIN DPPB-RELATED"/>
    <property type="match status" value="1"/>
</dbReference>
<evidence type="ECO:0000256" key="5">
    <source>
        <dbReference type="ARBA" id="ARBA00022989"/>
    </source>
</evidence>
<keyword evidence="10" id="KW-1185">Reference proteome</keyword>
<feature type="transmembrane region" description="Helical" evidence="7">
    <location>
        <begin position="101"/>
        <end position="122"/>
    </location>
</feature>
<feature type="domain" description="ABC transmembrane type-1" evidence="8">
    <location>
        <begin position="95"/>
        <end position="300"/>
    </location>
</feature>
<comment type="caution">
    <text evidence="9">The sequence shown here is derived from an EMBL/GenBank/DDBJ whole genome shotgun (WGS) entry which is preliminary data.</text>
</comment>
<sequence length="314" mass="33201">MVTALRRKVVSVLLTLLFASAMVFLITYLVPGDPAVVVAGEQATPEQIALVRSELGLDDPIVEQYGRFMWGVLHGDLGTSLFTREPVVDIVARTLPRTMELVVAGLVVAIAAGIPLGIAAAMRARTATDGVIRAVSTAGLAIPNFWFGLILVSIFALEWAVLPATGFVSVFDDPVEGLAHQVLPALAIGLTAMAAIARQTRSAMIEVLSADFVRTQRAMGVPGRAIVWQHALKNASIPVVTIIGLDISRLIGGAVVVETVFGISGLGGALVSATTQRDFPVVQGVILVVVFLVVIVNLLIDVLYTWLDPRIQGV</sequence>
<keyword evidence="3" id="KW-1003">Cell membrane</keyword>
<dbReference type="InterPro" id="IPR035906">
    <property type="entry name" value="MetI-like_sf"/>
</dbReference>
<accession>A0ABT1A2K5</accession>
<dbReference type="Gene3D" id="1.10.3720.10">
    <property type="entry name" value="MetI-like"/>
    <property type="match status" value="1"/>
</dbReference>
<evidence type="ECO:0000256" key="1">
    <source>
        <dbReference type="ARBA" id="ARBA00004651"/>
    </source>
</evidence>
<evidence type="ECO:0000313" key="10">
    <source>
        <dbReference type="Proteomes" id="UP001165283"/>
    </source>
</evidence>
<dbReference type="EMBL" id="JAGSOV010000039">
    <property type="protein sequence ID" value="MCO1657034.1"/>
    <property type="molecule type" value="Genomic_DNA"/>
</dbReference>
<evidence type="ECO:0000259" key="8">
    <source>
        <dbReference type="PROSITE" id="PS50928"/>
    </source>
</evidence>
<evidence type="ECO:0000256" key="2">
    <source>
        <dbReference type="ARBA" id="ARBA00022448"/>
    </source>
</evidence>
<dbReference type="InterPro" id="IPR045621">
    <property type="entry name" value="BPD_transp_1_N"/>
</dbReference>
<dbReference type="SUPFAM" id="SSF161098">
    <property type="entry name" value="MetI-like"/>
    <property type="match status" value="1"/>
</dbReference>
<dbReference type="RefSeq" id="WP_252440333.1">
    <property type="nucleotide sequence ID" value="NZ_JAGSOV010000039.1"/>
</dbReference>
<keyword evidence="5 7" id="KW-1133">Transmembrane helix</keyword>
<organism evidence="9 10">
    <name type="scientific">Pseudonocardia humida</name>
    <dbReference type="NCBI Taxonomy" id="2800819"/>
    <lineage>
        <taxon>Bacteria</taxon>
        <taxon>Bacillati</taxon>
        <taxon>Actinomycetota</taxon>
        <taxon>Actinomycetes</taxon>
        <taxon>Pseudonocardiales</taxon>
        <taxon>Pseudonocardiaceae</taxon>
        <taxon>Pseudonocardia</taxon>
    </lineage>
</organism>
<comment type="subcellular location">
    <subcellularLocation>
        <location evidence="1 7">Cell membrane</location>
        <topology evidence="1 7">Multi-pass membrane protein</topology>
    </subcellularLocation>
</comment>
<evidence type="ECO:0000256" key="3">
    <source>
        <dbReference type="ARBA" id="ARBA00022475"/>
    </source>
</evidence>
<dbReference type="Pfam" id="PF19300">
    <property type="entry name" value="BPD_transp_1_N"/>
    <property type="match status" value="1"/>
</dbReference>
<dbReference type="PANTHER" id="PTHR43163">
    <property type="entry name" value="DIPEPTIDE TRANSPORT SYSTEM PERMEASE PROTEIN DPPB-RELATED"/>
    <property type="match status" value="1"/>
</dbReference>
<feature type="transmembrane region" description="Helical" evidence="7">
    <location>
        <begin position="177"/>
        <end position="197"/>
    </location>
</feature>
<feature type="transmembrane region" description="Helical" evidence="7">
    <location>
        <begin position="12"/>
        <end position="30"/>
    </location>
</feature>
<evidence type="ECO:0000256" key="4">
    <source>
        <dbReference type="ARBA" id="ARBA00022692"/>
    </source>
</evidence>
<evidence type="ECO:0000313" key="9">
    <source>
        <dbReference type="EMBL" id="MCO1657034.1"/>
    </source>
</evidence>
<feature type="transmembrane region" description="Helical" evidence="7">
    <location>
        <begin position="250"/>
        <end position="273"/>
    </location>
</feature>
<evidence type="ECO:0000256" key="6">
    <source>
        <dbReference type="ARBA" id="ARBA00023136"/>
    </source>
</evidence>
<keyword evidence="4 7" id="KW-0812">Transmembrane</keyword>
<name>A0ABT1A2K5_9PSEU</name>
<gene>
    <name evidence="9" type="ORF">KDL28_18390</name>
</gene>
<keyword evidence="2 7" id="KW-0813">Transport</keyword>
<dbReference type="CDD" id="cd06261">
    <property type="entry name" value="TM_PBP2"/>
    <property type="match status" value="1"/>
</dbReference>
<feature type="transmembrane region" description="Helical" evidence="7">
    <location>
        <begin position="285"/>
        <end position="307"/>
    </location>
</feature>
<dbReference type="Proteomes" id="UP001165283">
    <property type="component" value="Unassembled WGS sequence"/>
</dbReference>
<evidence type="ECO:0000256" key="7">
    <source>
        <dbReference type="RuleBase" id="RU363032"/>
    </source>
</evidence>
<comment type="similarity">
    <text evidence="7">Belongs to the binding-protein-dependent transport system permease family.</text>
</comment>
<dbReference type="PROSITE" id="PS50928">
    <property type="entry name" value="ABC_TM1"/>
    <property type="match status" value="1"/>
</dbReference>
<dbReference type="InterPro" id="IPR000515">
    <property type="entry name" value="MetI-like"/>
</dbReference>
<keyword evidence="6 7" id="KW-0472">Membrane</keyword>
<dbReference type="Pfam" id="PF00528">
    <property type="entry name" value="BPD_transp_1"/>
    <property type="match status" value="1"/>
</dbReference>
<feature type="transmembrane region" description="Helical" evidence="7">
    <location>
        <begin position="134"/>
        <end position="157"/>
    </location>
</feature>
<protein>
    <submittedName>
        <fullName evidence="9">ABC transporter permease</fullName>
    </submittedName>
</protein>
<proteinExistence type="inferred from homology"/>
<reference evidence="9" key="1">
    <citation type="submission" date="2021-04" db="EMBL/GenBank/DDBJ databases">
        <title>Pseudonocardia sp. nov., isolated from sandy soil of mangrove forest.</title>
        <authorList>
            <person name="Zan Z."/>
            <person name="Huang R."/>
            <person name="Liu W."/>
        </authorList>
    </citation>
    <scope>NUCLEOTIDE SEQUENCE</scope>
    <source>
        <strain evidence="9">S2-4</strain>
    </source>
</reference>